<dbReference type="InterPro" id="IPR015424">
    <property type="entry name" value="PyrdxlP-dep_Trfase"/>
</dbReference>
<name>A0A1M6JF53_9BRAD</name>
<dbReference type="InterPro" id="IPR004839">
    <property type="entry name" value="Aminotransferase_I/II_large"/>
</dbReference>
<keyword evidence="2" id="KW-0663">Pyridoxal phosphate</keyword>
<dbReference type="Pfam" id="PF00155">
    <property type="entry name" value="Aminotran_1_2"/>
    <property type="match status" value="1"/>
</dbReference>
<evidence type="ECO:0000256" key="5">
    <source>
        <dbReference type="ARBA" id="ARBA00023163"/>
    </source>
</evidence>
<dbReference type="Gene3D" id="1.10.10.10">
    <property type="entry name" value="Winged helix-like DNA-binding domain superfamily/Winged helix DNA-binding domain"/>
    <property type="match status" value="1"/>
</dbReference>
<protein>
    <submittedName>
        <fullName evidence="7">Transcriptional regulator, GntR family</fullName>
    </submittedName>
</protein>
<dbReference type="SUPFAM" id="SSF53383">
    <property type="entry name" value="PLP-dependent transferases"/>
    <property type="match status" value="1"/>
</dbReference>
<accession>A0A1M6JF53</accession>
<dbReference type="CDD" id="cd07377">
    <property type="entry name" value="WHTH_GntR"/>
    <property type="match status" value="1"/>
</dbReference>
<dbReference type="SMART" id="SM00345">
    <property type="entry name" value="HTH_GNTR"/>
    <property type="match status" value="1"/>
</dbReference>
<dbReference type="PANTHER" id="PTHR46577">
    <property type="entry name" value="HTH-TYPE TRANSCRIPTIONAL REGULATORY PROTEIN GABR"/>
    <property type="match status" value="1"/>
</dbReference>
<organism evidence="7 8">
    <name type="scientific">Bradyrhizobium lablabi</name>
    <dbReference type="NCBI Taxonomy" id="722472"/>
    <lineage>
        <taxon>Bacteria</taxon>
        <taxon>Pseudomonadati</taxon>
        <taxon>Pseudomonadota</taxon>
        <taxon>Alphaproteobacteria</taxon>
        <taxon>Hyphomicrobiales</taxon>
        <taxon>Nitrobacteraceae</taxon>
        <taxon>Bradyrhizobium</taxon>
    </lineage>
</organism>
<keyword evidence="3" id="KW-0805">Transcription regulation</keyword>
<keyword evidence="4" id="KW-0238">DNA-binding</keyword>
<dbReference type="PANTHER" id="PTHR46577:SF1">
    <property type="entry name" value="HTH-TYPE TRANSCRIPTIONAL REGULATORY PROTEIN GABR"/>
    <property type="match status" value="1"/>
</dbReference>
<keyword evidence="5" id="KW-0804">Transcription</keyword>
<proteinExistence type="inferred from homology"/>
<evidence type="ECO:0000313" key="7">
    <source>
        <dbReference type="EMBL" id="SHJ45262.1"/>
    </source>
</evidence>
<evidence type="ECO:0000259" key="6">
    <source>
        <dbReference type="PROSITE" id="PS50949"/>
    </source>
</evidence>
<dbReference type="Proteomes" id="UP000189935">
    <property type="component" value="Chromosome I"/>
</dbReference>
<sequence>MTLRGWADLYAWQLDRASRTPLTRQIYIQVRSAVLSGALRPGTRMLSSRAMASKLGVARASVVLAYEHLLAEGYVESRHGSGTFIAGDLTGLASRRRGAPRATKRAVPTSAQTFSDFERSAVQSDARPFNTGRTLIDARTAETWRSLTHRAVRRLGANDLGYTDPAGLAELRENICDYVRAARAVRCDPEQIVITAGTQQAIDIAIRVLLAPGDEVWVEDPGYPLTHAQLLLAKARPHPIPVDAQGLVVDAGMRMAPRARVAFVTPSHQFPTGVALSMARRLELLAWARQSGAFIVEDDYTSEFRYSGPPLASLQGLDNTEQVIYVGTLNKALFPGLRIGYAVVPRALLQAFVGARYLIDRQPATLQQAVVSEFMQQGHFAAHIRRMRQLYREQRDALAETLMRRAADRLDVAVPDQGMHLVAYLRDGSSDIAVEASAQRAGIVVRAISRFYRTAHPRAGLMLGFSGFPRQSIVPSAARLATLVAKCVRA</sequence>
<dbReference type="EMBL" id="LT670844">
    <property type="protein sequence ID" value="SHJ45262.1"/>
    <property type="molecule type" value="Genomic_DNA"/>
</dbReference>
<dbReference type="SUPFAM" id="SSF46785">
    <property type="entry name" value="Winged helix' DNA-binding domain"/>
    <property type="match status" value="1"/>
</dbReference>
<dbReference type="InterPro" id="IPR036390">
    <property type="entry name" value="WH_DNA-bd_sf"/>
</dbReference>
<dbReference type="Pfam" id="PF00392">
    <property type="entry name" value="GntR"/>
    <property type="match status" value="1"/>
</dbReference>
<dbReference type="AlphaFoldDB" id="A0A1M6JF53"/>
<dbReference type="InterPro" id="IPR015421">
    <property type="entry name" value="PyrdxlP-dep_Trfase_major"/>
</dbReference>
<dbReference type="GO" id="GO:0030170">
    <property type="term" value="F:pyridoxal phosphate binding"/>
    <property type="evidence" value="ECO:0007669"/>
    <property type="project" value="InterPro"/>
</dbReference>
<gene>
    <name evidence="7" type="ORF">SAMN05444159_0659</name>
</gene>
<dbReference type="GO" id="GO:0003700">
    <property type="term" value="F:DNA-binding transcription factor activity"/>
    <property type="evidence" value="ECO:0007669"/>
    <property type="project" value="InterPro"/>
</dbReference>
<dbReference type="InterPro" id="IPR000524">
    <property type="entry name" value="Tscrpt_reg_HTH_GntR"/>
</dbReference>
<evidence type="ECO:0000256" key="2">
    <source>
        <dbReference type="ARBA" id="ARBA00022898"/>
    </source>
</evidence>
<dbReference type="Gene3D" id="3.40.640.10">
    <property type="entry name" value="Type I PLP-dependent aspartate aminotransferase-like (Major domain)"/>
    <property type="match status" value="1"/>
</dbReference>
<dbReference type="GO" id="GO:0003677">
    <property type="term" value="F:DNA binding"/>
    <property type="evidence" value="ECO:0007669"/>
    <property type="project" value="UniProtKB-KW"/>
</dbReference>
<feature type="domain" description="HTH gntR-type" evidence="6">
    <location>
        <begin position="20"/>
        <end position="88"/>
    </location>
</feature>
<dbReference type="CDD" id="cd00609">
    <property type="entry name" value="AAT_like"/>
    <property type="match status" value="1"/>
</dbReference>
<dbReference type="RefSeq" id="WP_079536792.1">
    <property type="nucleotide sequence ID" value="NZ_LT670844.1"/>
</dbReference>
<dbReference type="PROSITE" id="PS50949">
    <property type="entry name" value="HTH_GNTR"/>
    <property type="match status" value="1"/>
</dbReference>
<dbReference type="OrthoDB" id="9808770at2"/>
<evidence type="ECO:0000313" key="8">
    <source>
        <dbReference type="Proteomes" id="UP000189935"/>
    </source>
</evidence>
<dbReference type="InterPro" id="IPR051446">
    <property type="entry name" value="HTH_trans_reg/aminotransferase"/>
</dbReference>
<evidence type="ECO:0000256" key="1">
    <source>
        <dbReference type="ARBA" id="ARBA00005384"/>
    </source>
</evidence>
<evidence type="ECO:0000256" key="4">
    <source>
        <dbReference type="ARBA" id="ARBA00023125"/>
    </source>
</evidence>
<comment type="similarity">
    <text evidence="1">In the C-terminal section; belongs to the class-I pyridoxal-phosphate-dependent aminotransferase family.</text>
</comment>
<reference evidence="7 8" key="1">
    <citation type="submission" date="2016-11" db="EMBL/GenBank/DDBJ databases">
        <authorList>
            <person name="Jaros S."/>
            <person name="Januszkiewicz K."/>
            <person name="Wedrychowicz H."/>
        </authorList>
    </citation>
    <scope>NUCLEOTIDE SEQUENCE [LARGE SCALE GENOMIC DNA]</scope>
    <source>
        <strain evidence="7 8">GAS499</strain>
    </source>
</reference>
<evidence type="ECO:0000256" key="3">
    <source>
        <dbReference type="ARBA" id="ARBA00023015"/>
    </source>
</evidence>
<dbReference type="InterPro" id="IPR036388">
    <property type="entry name" value="WH-like_DNA-bd_sf"/>
</dbReference>